<dbReference type="WBParaSite" id="SBAD_0000977201-mRNA-1">
    <property type="protein sequence ID" value="SBAD_0000977201-mRNA-1"/>
    <property type="gene ID" value="SBAD_0000977201"/>
</dbReference>
<feature type="domain" description="Aldehyde dehydrogenase" evidence="3">
    <location>
        <begin position="68"/>
        <end position="128"/>
    </location>
</feature>
<evidence type="ECO:0000256" key="2">
    <source>
        <dbReference type="ARBA" id="ARBA00023027"/>
    </source>
</evidence>
<keyword evidence="5" id="KW-1185">Reference proteome</keyword>
<protein>
    <submittedName>
        <fullName evidence="6">Aldedh domain-containing protein</fullName>
    </submittedName>
</protein>
<dbReference type="GO" id="GO:0005759">
    <property type="term" value="C:mitochondrial matrix"/>
    <property type="evidence" value="ECO:0007669"/>
    <property type="project" value="TreeGrafter"/>
</dbReference>
<dbReference type="InterPro" id="IPR015590">
    <property type="entry name" value="Aldehyde_DH_dom"/>
</dbReference>
<dbReference type="SUPFAM" id="SSF53720">
    <property type="entry name" value="ALDH-like"/>
    <property type="match status" value="1"/>
</dbReference>
<evidence type="ECO:0000259" key="3">
    <source>
        <dbReference type="Pfam" id="PF00171"/>
    </source>
</evidence>
<dbReference type="Pfam" id="PF00171">
    <property type="entry name" value="Aldedh"/>
    <property type="match status" value="1"/>
</dbReference>
<evidence type="ECO:0000256" key="1">
    <source>
        <dbReference type="ARBA" id="ARBA00023002"/>
    </source>
</evidence>
<dbReference type="EMBL" id="UZAM01012711">
    <property type="protein sequence ID" value="VDP23098.1"/>
    <property type="molecule type" value="Genomic_DNA"/>
</dbReference>
<sequence length="148" mass="16896">MHVVTFHTFTFRTLTSAEFLKKSQNEPCLQYKRGSEELKLLNEAIDRLWGTVTRIPVVIGDEEFDTGKHFDQLVPFDHQHKLASYIHADKILLNKAIDVAVKARKAWDLKPISERAEIFLKAADLASSKYRMDLNAATILGQVSSFFC</sequence>
<name>A0A183J0N1_9BILA</name>
<dbReference type="GO" id="GO:0010133">
    <property type="term" value="P:L-proline catabolic process to L-glutamate"/>
    <property type="evidence" value="ECO:0007669"/>
    <property type="project" value="TreeGrafter"/>
</dbReference>
<evidence type="ECO:0000313" key="6">
    <source>
        <dbReference type="WBParaSite" id="SBAD_0000977201-mRNA-1"/>
    </source>
</evidence>
<gene>
    <name evidence="4" type="ORF">SBAD_LOCUS9428</name>
</gene>
<keyword evidence="2" id="KW-0520">NAD</keyword>
<dbReference type="PANTHER" id="PTHR42862">
    <property type="entry name" value="DELTA-1-PYRROLINE-5-CARBOXYLATE DEHYDROGENASE 1, ISOFORM A-RELATED"/>
    <property type="match status" value="1"/>
</dbReference>
<keyword evidence="1" id="KW-0560">Oxidoreductase</keyword>
<dbReference type="GO" id="GO:0003842">
    <property type="term" value="F:L-glutamate gamma-semialdehyde dehydrogenase activity"/>
    <property type="evidence" value="ECO:0007669"/>
    <property type="project" value="TreeGrafter"/>
</dbReference>
<accession>A0A183J0N1</accession>
<evidence type="ECO:0000313" key="5">
    <source>
        <dbReference type="Proteomes" id="UP000270296"/>
    </source>
</evidence>
<proteinExistence type="predicted"/>
<reference evidence="4 5" key="2">
    <citation type="submission" date="2018-11" db="EMBL/GenBank/DDBJ databases">
        <authorList>
            <consortium name="Pathogen Informatics"/>
        </authorList>
    </citation>
    <scope>NUCLEOTIDE SEQUENCE [LARGE SCALE GENOMIC DNA]</scope>
</reference>
<dbReference type="InterPro" id="IPR016161">
    <property type="entry name" value="Ald_DH/histidinol_DH"/>
</dbReference>
<dbReference type="InterPro" id="IPR016162">
    <property type="entry name" value="Ald_DH_N"/>
</dbReference>
<dbReference type="Gene3D" id="3.40.605.10">
    <property type="entry name" value="Aldehyde Dehydrogenase, Chain A, domain 1"/>
    <property type="match status" value="1"/>
</dbReference>
<dbReference type="PANTHER" id="PTHR42862:SF1">
    <property type="entry name" value="DELTA-1-PYRROLINE-5-CARBOXYLATE DEHYDROGENASE 2, ISOFORM A-RELATED"/>
    <property type="match status" value="1"/>
</dbReference>
<dbReference type="InterPro" id="IPR050485">
    <property type="entry name" value="Proline_metab_enzyme"/>
</dbReference>
<organism evidence="6">
    <name type="scientific">Soboliphyme baturini</name>
    <dbReference type="NCBI Taxonomy" id="241478"/>
    <lineage>
        <taxon>Eukaryota</taxon>
        <taxon>Metazoa</taxon>
        <taxon>Ecdysozoa</taxon>
        <taxon>Nematoda</taxon>
        <taxon>Enoplea</taxon>
        <taxon>Dorylaimia</taxon>
        <taxon>Dioctophymatida</taxon>
        <taxon>Dioctophymatoidea</taxon>
        <taxon>Soboliphymatidae</taxon>
        <taxon>Soboliphyme</taxon>
    </lineage>
</organism>
<evidence type="ECO:0000313" key="4">
    <source>
        <dbReference type="EMBL" id="VDP23098.1"/>
    </source>
</evidence>
<dbReference type="Proteomes" id="UP000270296">
    <property type="component" value="Unassembled WGS sequence"/>
</dbReference>
<dbReference type="OrthoDB" id="5322683at2759"/>
<dbReference type="AlphaFoldDB" id="A0A183J0N1"/>
<reference evidence="6" key="1">
    <citation type="submission" date="2016-06" db="UniProtKB">
        <authorList>
            <consortium name="WormBaseParasite"/>
        </authorList>
    </citation>
    <scope>IDENTIFICATION</scope>
</reference>